<dbReference type="EMBL" id="CATNWA010016224">
    <property type="protein sequence ID" value="CAI9590944.1"/>
    <property type="molecule type" value="Genomic_DNA"/>
</dbReference>
<dbReference type="InterPro" id="IPR036179">
    <property type="entry name" value="Ig-like_dom_sf"/>
</dbReference>
<proteinExistence type="predicted"/>
<evidence type="ECO:0000313" key="1">
    <source>
        <dbReference type="EMBL" id="CAI9590944.1"/>
    </source>
</evidence>
<accession>A0ABN9F368</accession>
<protein>
    <submittedName>
        <fullName evidence="1">Uncharacterized protein</fullName>
    </submittedName>
</protein>
<keyword evidence="2" id="KW-1185">Reference proteome</keyword>
<organism evidence="1 2">
    <name type="scientific">Staurois parvus</name>
    <dbReference type="NCBI Taxonomy" id="386267"/>
    <lineage>
        <taxon>Eukaryota</taxon>
        <taxon>Metazoa</taxon>
        <taxon>Chordata</taxon>
        <taxon>Craniata</taxon>
        <taxon>Vertebrata</taxon>
        <taxon>Euteleostomi</taxon>
        <taxon>Amphibia</taxon>
        <taxon>Batrachia</taxon>
        <taxon>Anura</taxon>
        <taxon>Neobatrachia</taxon>
        <taxon>Ranoidea</taxon>
        <taxon>Ranidae</taxon>
        <taxon>Staurois</taxon>
    </lineage>
</organism>
<reference evidence="1" key="1">
    <citation type="submission" date="2023-05" db="EMBL/GenBank/DDBJ databases">
        <authorList>
            <person name="Stuckert A."/>
        </authorList>
    </citation>
    <scope>NUCLEOTIDE SEQUENCE</scope>
</reference>
<dbReference type="InterPro" id="IPR013783">
    <property type="entry name" value="Ig-like_fold"/>
</dbReference>
<sequence>MSQTLTQPSSDIKKPGESVKMSCVGSGFRLLTPI</sequence>
<gene>
    <name evidence="1" type="ORF">SPARVUS_LOCUS11126231</name>
</gene>
<name>A0ABN9F368_9NEOB</name>
<evidence type="ECO:0000313" key="2">
    <source>
        <dbReference type="Proteomes" id="UP001162483"/>
    </source>
</evidence>
<dbReference type="Gene3D" id="2.60.40.10">
    <property type="entry name" value="Immunoglobulins"/>
    <property type="match status" value="1"/>
</dbReference>
<dbReference type="SUPFAM" id="SSF48726">
    <property type="entry name" value="Immunoglobulin"/>
    <property type="match status" value="1"/>
</dbReference>
<dbReference type="Proteomes" id="UP001162483">
    <property type="component" value="Unassembled WGS sequence"/>
</dbReference>
<comment type="caution">
    <text evidence="1">The sequence shown here is derived from an EMBL/GenBank/DDBJ whole genome shotgun (WGS) entry which is preliminary data.</text>
</comment>